<dbReference type="PANTHER" id="PTHR30086:SF19">
    <property type="entry name" value="THREONINE EFFLUX PROTEIN"/>
    <property type="match status" value="1"/>
</dbReference>
<keyword evidence="5 6" id="KW-0472">Membrane</keyword>
<evidence type="ECO:0000313" key="8">
    <source>
        <dbReference type="Proteomes" id="UP000503483"/>
    </source>
</evidence>
<reference evidence="7 8" key="1">
    <citation type="submission" date="2019-08" db="EMBL/GenBank/DDBJ databases">
        <title>Complete genome sequence of Arcobacter acticola.</title>
        <authorList>
            <person name="Miller W."/>
        </authorList>
    </citation>
    <scope>NUCLEOTIDE SEQUENCE [LARGE SCALE GENOMIC DNA]</scope>
    <source>
        <strain evidence="7 8">KCTC 52212</strain>
    </source>
</reference>
<dbReference type="GO" id="GO:0005886">
    <property type="term" value="C:plasma membrane"/>
    <property type="evidence" value="ECO:0007669"/>
    <property type="project" value="UniProtKB-SubCell"/>
</dbReference>
<dbReference type="Pfam" id="PF01810">
    <property type="entry name" value="LysE"/>
    <property type="match status" value="1"/>
</dbReference>
<dbReference type="GO" id="GO:0015171">
    <property type="term" value="F:amino acid transmembrane transporter activity"/>
    <property type="evidence" value="ECO:0007669"/>
    <property type="project" value="TreeGrafter"/>
</dbReference>
<dbReference type="InterPro" id="IPR001123">
    <property type="entry name" value="LeuE-type"/>
</dbReference>
<feature type="transmembrane region" description="Helical" evidence="6">
    <location>
        <begin position="41"/>
        <end position="65"/>
    </location>
</feature>
<keyword evidence="4 6" id="KW-1133">Transmembrane helix</keyword>
<name>A0A6M8ELN8_9BACT</name>
<evidence type="ECO:0000313" key="7">
    <source>
        <dbReference type="EMBL" id="QKE29458.1"/>
    </source>
</evidence>
<keyword evidence="2" id="KW-1003">Cell membrane</keyword>
<feature type="transmembrane region" description="Helical" evidence="6">
    <location>
        <begin position="112"/>
        <end position="141"/>
    </location>
</feature>
<feature type="transmembrane region" description="Helical" evidence="6">
    <location>
        <begin position="147"/>
        <end position="175"/>
    </location>
</feature>
<dbReference type="KEGG" id="paco:AACT_2344"/>
<dbReference type="PANTHER" id="PTHR30086">
    <property type="entry name" value="ARGININE EXPORTER PROTEIN ARGO"/>
    <property type="match status" value="1"/>
</dbReference>
<dbReference type="AlphaFoldDB" id="A0A6M8ELN8"/>
<dbReference type="Proteomes" id="UP000503483">
    <property type="component" value="Chromosome"/>
</dbReference>
<gene>
    <name evidence="7" type="ORF">AACT_2344</name>
</gene>
<organism evidence="7 8">
    <name type="scientific">Arcobacter acticola</name>
    <dbReference type="NCBI Taxonomy" id="1849015"/>
    <lineage>
        <taxon>Bacteria</taxon>
        <taxon>Pseudomonadati</taxon>
        <taxon>Campylobacterota</taxon>
        <taxon>Epsilonproteobacteria</taxon>
        <taxon>Campylobacterales</taxon>
        <taxon>Arcobacteraceae</taxon>
        <taxon>Arcobacter</taxon>
    </lineage>
</organism>
<evidence type="ECO:0000256" key="2">
    <source>
        <dbReference type="ARBA" id="ARBA00022475"/>
    </source>
</evidence>
<dbReference type="RefSeq" id="WP_172127173.1">
    <property type="nucleotide sequence ID" value="NZ_CP042652.1"/>
</dbReference>
<accession>A0A6M8ELN8</accession>
<evidence type="ECO:0000256" key="5">
    <source>
        <dbReference type="ARBA" id="ARBA00023136"/>
    </source>
</evidence>
<sequence length="207" mass="22969">MGEYSFLLAIAIVFMFGTMSPGPSFILVAKTAVSKPFNEGIGVSIGLSIGAVCFTLLAIFGLYALFETVPFLYGIFKLLGGIYLIYLAYKIWKYSHESLSMDMKLEQSKKGFFKAVLFGFITQISNPKTAIIIGSIFAALLPKELPVYSELLLCLIAFFIDAIWYCLVVVLLSTQKSQKIYLRFKKYIDRVAGTLLAALGIKLALDY</sequence>
<feature type="transmembrane region" description="Helical" evidence="6">
    <location>
        <begin position="6"/>
        <end position="29"/>
    </location>
</feature>
<evidence type="ECO:0000256" key="6">
    <source>
        <dbReference type="SAM" id="Phobius"/>
    </source>
</evidence>
<comment type="subcellular location">
    <subcellularLocation>
        <location evidence="1">Cell membrane</location>
        <topology evidence="1">Multi-pass membrane protein</topology>
    </subcellularLocation>
</comment>
<dbReference type="EMBL" id="CP042652">
    <property type="protein sequence ID" value="QKE29458.1"/>
    <property type="molecule type" value="Genomic_DNA"/>
</dbReference>
<keyword evidence="8" id="KW-1185">Reference proteome</keyword>
<feature type="transmembrane region" description="Helical" evidence="6">
    <location>
        <begin position="71"/>
        <end position="92"/>
    </location>
</feature>
<proteinExistence type="predicted"/>
<protein>
    <submittedName>
        <fullName evidence="7">Transporter, LysE family</fullName>
    </submittedName>
</protein>
<keyword evidence="3 6" id="KW-0812">Transmembrane</keyword>
<evidence type="ECO:0000256" key="1">
    <source>
        <dbReference type="ARBA" id="ARBA00004651"/>
    </source>
</evidence>
<evidence type="ECO:0000256" key="3">
    <source>
        <dbReference type="ARBA" id="ARBA00022692"/>
    </source>
</evidence>
<evidence type="ECO:0000256" key="4">
    <source>
        <dbReference type="ARBA" id="ARBA00022989"/>
    </source>
</evidence>